<dbReference type="KEGG" id="cfi:Celf_0612"/>
<evidence type="ECO:0000313" key="2">
    <source>
        <dbReference type="Proteomes" id="UP000008460"/>
    </source>
</evidence>
<reference evidence="1 2" key="1">
    <citation type="submission" date="2011-04" db="EMBL/GenBank/DDBJ databases">
        <title>Complete sequence of Cellulomonas fimi ATCC 484.</title>
        <authorList>
            <consortium name="US DOE Joint Genome Institute"/>
            <person name="Lucas S."/>
            <person name="Han J."/>
            <person name="Lapidus A."/>
            <person name="Cheng J.-F."/>
            <person name="Goodwin L."/>
            <person name="Pitluck S."/>
            <person name="Peters L."/>
            <person name="Chertkov O."/>
            <person name="Detter J.C."/>
            <person name="Han C."/>
            <person name="Tapia R."/>
            <person name="Land M."/>
            <person name="Hauser L."/>
            <person name="Kyrpides N."/>
            <person name="Ivanova N."/>
            <person name="Ovchinnikova G."/>
            <person name="Pagani I."/>
            <person name="Mead D."/>
            <person name="Brumm P."/>
            <person name="Woyke T."/>
        </authorList>
    </citation>
    <scope>NUCLEOTIDE SEQUENCE [LARGE SCALE GENOMIC DNA]</scope>
    <source>
        <strain evidence="2">ATCC 484 / DSM 20113 / JCM 1341 / NBRC 15513 / NCIMB 8980 / NCTC 7547</strain>
    </source>
</reference>
<organism evidence="1 2">
    <name type="scientific">Cellulomonas fimi (strain ATCC 484 / DSM 20113 / JCM 1341 / CCUG 24087 / LMG 16345 / NBRC 15513 / NCIMB 8980 / NCTC 7547 / NRS-133)</name>
    <dbReference type="NCBI Taxonomy" id="590998"/>
    <lineage>
        <taxon>Bacteria</taxon>
        <taxon>Bacillati</taxon>
        <taxon>Actinomycetota</taxon>
        <taxon>Actinomycetes</taxon>
        <taxon>Micrococcales</taxon>
        <taxon>Cellulomonadaceae</taxon>
        <taxon>Cellulomonas</taxon>
    </lineage>
</organism>
<dbReference type="Gene3D" id="3.30.1310.10">
    <property type="entry name" value="Nucleoid-associated protein YbaB-like domain"/>
    <property type="match status" value="1"/>
</dbReference>
<dbReference type="Proteomes" id="UP000008460">
    <property type="component" value="Chromosome"/>
</dbReference>
<dbReference type="InterPro" id="IPR036894">
    <property type="entry name" value="YbaB-like_sf"/>
</dbReference>
<keyword evidence="2" id="KW-1185">Reference proteome</keyword>
<dbReference type="GO" id="GO:0003677">
    <property type="term" value="F:DNA binding"/>
    <property type="evidence" value="ECO:0007669"/>
    <property type="project" value="InterPro"/>
</dbReference>
<evidence type="ECO:0008006" key="3">
    <source>
        <dbReference type="Google" id="ProtNLM"/>
    </source>
</evidence>
<dbReference type="eggNOG" id="ENOG502ZW0Q">
    <property type="taxonomic scope" value="Bacteria"/>
</dbReference>
<dbReference type="RefSeq" id="WP_013769781.1">
    <property type="nucleotide sequence ID" value="NC_015514.1"/>
</dbReference>
<gene>
    <name evidence="1" type="ordered locus">Celf_0612</name>
</gene>
<proteinExistence type="predicted"/>
<dbReference type="InterPro" id="IPR004401">
    <property type="entry name" value="YbaB/EbfC"/>
</dbReference>
<dbReference type="Pfam" id="PF02575">
    <property type="entry name" value="YbaB_DNA_bd"/>
    <property type="match status" value="1"/>
</dbReference>
<name>F4GY84_CELFA</name>
<dbReference type="HOGENOM" id="CLU_1999808_0_0_11"/>
<protein>
    <recommendedName>
        <fullName evidence="3">YbaB/EbfC DNA-binding family protein</fullName>
    </recommendedName>
</protein>
<sequence>MSDVGRLHAQVESTLEAAFAAAARAAEVTEQVSRLVGQGTDPQQVVRVRVDHRGLLSDVQVTAAATQDGTDGLRTAVLAAYQAAVADVQEQAAPIQAQLAGPRVDLTDSSLLDQYDAVLKGGAR</sequence>
<dbReference type="AlphaFoldDB" id="F4GY84"/>
<evidence type="ECO:0000313" key="1">
    <source>
        <dbReference type="EMBL" id="AEE44752.1"/>
    </source>
</evidence>
<dbReference type="EMBL" id="CP002666">
    <property type="protein sequence ID" value="AEE44752.1"/>
    <property type="molecule type" value="Genomic_DNA"/>
</dbReference>
<dbReference type="SUPFAM" id="SSF82607">
    <property type="entry name" value="YbaB-like"/>
    <property type="match status" value="1"/>
</dbReference>
<dbReference type="STRING" id="590998.Celf_0612"/>
<accession>F4GY84</accession>